<dbReference type="GO" id="GO:0035438">
    <property type="term" value="F:cyclic-di-GMP binding"/>
    <property type="evidence" value="ECO:0007669"/>
    <property type="project" value="InterPro"/>
</dbReference>
<dbReference type="AlphaFoldDB" id="A0A1H1T3U1"/>
<evidence type="ECO:0000313" key="7">
    <source>
        <dbReference type="Proteomes" id="UP000243426"/>
    </source>
</evidence>
<keyword evidence="6" id="KW-0966">Cell projection</keyword>
<dbReference type="Gene3D" id="2.40.10.220">
    <property type="entry name" value="predicted glycosyltransferase like domains"/>
    <property type="match status" value="1"/>
</dbReference>
<evidence type="ECO:0000256" key="1">
    <source>
        <dbReference type="ARBA" id="ARBA00022636"/>
    </source>
</evidence>
<dbReference type="Pfam" id="PF07317">
    <property type="entry name" value="PilZN"/>
    <property type="match status" value="1"/>
</dbReference>
<keyword evidence="3" id="KW-0975">Bacterial flagellum</keyword>
<evidence type="ECO:0000313" key="6">
    <source>
        <dbReference type="EMBL" id="SDS54319.1"/>
    </source>
</evidence>
<dbReference type="Pfam" id="PF07238">
    <property type="entry name" value="PilZ"/>
    <property type="match status" value="1"/>
</dbReference>
<evidence type="ECO:0000256" key="3">
    <source>
        <dbReference type="ARBA" id="ARBA00023143"/>
    </source>
</evidence>
<evidence type="ECO:0000256" key="2">
    <source>
        <dbReference type="ARBA" id="ARBA00022741"/>
    </source>
</evidence>
<gene>
    <name evidence="6" type="ORF">SAMN05216198_2183</name>
</gene>
<dbReference type="InterPro" id="IPR009926">
    <property type="entry name" value="T3SS_YcgR_PilZN"/>
</dbReference>
<keyword evidence="7" id="KW-1185">Reference proteome</keyword>
<evidence type="ECO:0000259" key="4">
    <source>
        <dbReference type="Pfam" id="PF07238"/>
    </source>
</evidence>
<dbReference type="Proteomes" id="UP000243426">
    <property type="component" value="Chromosome I"/>
</dbReference>
<dbReference type="InterPro" id="IPR012349">
    <property type="entry name" value="Split_barrel_FMN-bd"/>
</dbReference>
<keyword evidence="1" id="KW-0973">c-di-GMP</keyword>
<sequence length="247" mass="28276">MLFEQASTPQPPREVTTSIEIHSLLKNLQQSRTPLNVTFDGRSQIVQSYIVDVDTVNDALLIDEMIPSIGDKWADQGEAFRIDAWLDGVHMRWQGADAHKVLVEGTPAFSMPLPAQLIYHQRRGAYRANVQRSIDTCLELIHATHQRRFEGELLDISATGCKARLSGNHVQSLQPGECYELSRLLLPDTIRLDINVEIRHREYHEATDTTDVGLRFHHPGAQAQRHIDRFVHYLQREARRLAKEDLF</sequence>
<accession>A0A1H1T3U1</accession>
<feature type="domain" description="PilZ" evidence="4">
    <location>
        <begin position="121"/>
        <end position="231"/>
    </location>
</feature>
<dbReference type="RefSeq" id="WP_090273331.1">
    <property type="nucleotide sequence ID" value="NZ_LT629748.1"/>
</dbReference>
<dbReference type="OrthoDB" id="6746848at2"/>
<dbReference type="SUPFAM" id="SSF141371">
    <property type="entry name" value="PilZ domain-like"/>
    <property type="match status" value="1"/>
</dbReference>
<feature type="domain" description="Type III secretion system flagellar brake protein YcgR PilZN" evidence="5">
    <location>
        <begin position="16"/>
        <end position="118"/>
    </location>
</feature>
<dbReference type="EMBL" id="LT629748">
    <property type="protein sequence ID" value="SDS54319.1"/>
    <property type="molecule type" value="Genomic_DNA"/>
</dbReference>
<dbReference type="InterPro" id="IPR009875">
    <property type="entry name" value="PilZ_domain"/>
</dbReference>
<keyword evidence="2" id="KW-0547">Nucleotide-binding</keyword>
<dbReference type="Gene3D" id="2.30.110.10">
    <property type="entry name" value="Electron Transport, Fmn-binding Protein, Chain A"/>
    <property type="match status" value="1"/>
</dbReference>
<evidence type="ECO:0000259" key="5">
    <source>
        <dbReference type="Pfam" id="PF07317"/>
    </source>
</evidence>
<dbReference type="STRING" id="797277.SAMN05216198_2183"/>
<keyword evidence="6" id="KW-0969">Cilium</keyword>
<proteinExistence type="predicted"/>
<organism evidence="6 7">
    <name type="scientific">Halopseudomonas litoralis</name>
    <dbReference type="NCBI Taxonomy" id="797277"/>
    <lineage>
        <taxon>Bacteria</taxon>
        <taxon>Pseudomonadati</taxon>
        <taxon>Pseudomonadota</taxon>
        <taxon>Gammaproteobacteria</taxon>
        <taxon>Pseudomonadales</taxon>
        <taxon>Pseudomonadaceae</taxon>
        <taxon>Halopseudomonas</taxon>
    </lineage>
</organism>
<name>A0A1H1T3U1_9GAMM</name>
<keyword evidence="6" id="KW-0282">Flagellum</keyword>
<reference evidence="7" key="1">
    <citation type="submission" date="2016-10" db="EMBL/GenBank/DDBJ databases">
        <authorList>
            <person name="Varghese N."/>
            <person name="Submissions S."/>
        </authorList>
    </citation>
    <scope>NUCLEOTIDE SEQUENCE [LARGE SCALE GENOMIC DNA]</scope>
    <source>
        <strain evidence="7">2SM5</strain>
    </source>
</reference>
<protein>
    <submittedName>
        <fullName evidence="6">C-di-GMP-binding flagellar brake protein YcgR, contains PilZNR and PilZ domains</fullName>
    </submittedName>
</protein>